<evidence type="ECO:0000313" key="2">
    <source>
        <dbReference type="Proteomes" id="UP000324029"/>
    </source>
</evidence>
<comment type="caution">
    <text evidence="1">The sequence shown here is derived from an EMBL/GenBank/DDBJ whole genome shotgun (WGS) entry which is preliminary data.</text>
</comment>
<dbReference type="Proteomes" id="UP000324029">
    <property type="component" value="Unassembled WGS sequence"/>
</dbReference>
<proteinExistence type="predicted"/>
<dbReference type="EMBL" id="VSRO01000008">
    <property type="protein sequence ID" value="TYK56813.1"/>
    <property type="molecule type" value="Genomic_DNA"/>
</dbReference>
<protein>
    <submittedName>
        <fullName evidence="1">Uncharacterized protein</fullName>
    </submittedName>
</protein>
<dbReference type="AlphaFoldDB" id="A0A5D3G8R4"/>
<reference evidence="1 2" key="2">
    <citation type="submission" date="2019-08" db="EMBL/GenBank/DDBJ databases">
        <authorList>
            <person name="Brilhante M."/>
            <person name="Perreten V."/>
        </authorList>
    </citation>
    <scope>NUCLEOTIDE SEQUENCE [LARGE SCALE GENOMIC DNA]</scope>
    <source>
        <strain evidence="1 2">MCP106</strain>
    </source>
</reference>
<accession>A0A5D3G8R4</accession>
<evidence type="ECO:0000313" key="1">
    <source>
        <dbReference type="EMBL" id="TYK56813.1"/>
    </source>
</evidence>
<gene>
    <name evidence="1" type="ORF">FXO26_17440</name>
</gene>
<dbReference type="RefSeq" id="WP_148853727.1">
    <property type="nucleotide sequence ID" value="NZ_VSRO01000008.1"/>
</dbReference>
<reference evidence="1 2" key="1">
    <citation type="submission" date="2019-08" db="EMBL/GenBank/DDBJ databases">
        <title>Subclass B2 metallo-beta lactamase from Pseudomonas synxantha.</title>
        <authorList>
            <person name="Poirel L."/>
            <person name="Palmieri M."/>
            <person name="Masseron A."/>
            <person name="Perreten V."/>
            <person name="Nordman P."/>
        </authorList>
    </citation>
    <scope>NUCLEOTIDE SEQUENCE [LARGE SCALE GENOMIC DNA]</scope>
    <source>
        <strain evidence="1 2">MCP106</strain>
    </source>
</reference>
<name>A0A5D3G8R4_9PSED</name>
<sequence length="666" mass="72100">MSRKRGSTTTPAPLVLNAPTIDEALDDATGLISAVVARVGINVQLRTGTASRGTDWMGVEIRDITVSPPTWTTLVAPYQINQTPVPPIISRFIPAPVPEFPHGYYELRNTQYRNQAGIPGPSLDSSNPGAFRVDTIAPYAVATSREQPLVPVFANVPPGTVINDAFLIDQGGVEIQIPPNDFGPQTGRFEAGDMINVYFSPVMDPRPEYLVSGSGVPMLPSPDVSTFFLARNLIILSGLYYIFYTITDRAGNVSRPSFNDFRTVSLLDDPQPLEPFLPLAPAPRAGSTDDLLDIQDYRQGIEAHVEDYPDHATGLDKFEMQWEAQPFGPQTAELVEFPVVFSNMNDAIKDAYTATLGPQTVTLRYRIERNGVFFPSPDKTVRLDLSVEGPVLPGTLEPGDVNPALNLAQVFGGGPTPELNTLRIGDANQPVTIVIPLWTIAALPHANNEFVLLWGATKERVGPFPLSTTVPGADATFTIPWEVVARHGNELQPVSYVVIGPGTTNENPSGVTMVDVIDAVRVVLPPAEFLHLDANDEWSCQSLRTRAPGAPPTLYAELFIPGDPRLEVGNSVTVTVTIFSEAFGFPPGPFTQTFTHPSLSQGDKDNGFVVEIPYRPFLTQSVLGPCEVTYSTIVNTGATGNSELAEVYTVFSNPETYCDGGTIVRP</sequence>
<organism evidence="1 2">
    <name type="scientific">Pseudomonas synxantha</name>
    <dbReference type="NCBI Taxonomy" id="47883"/>
    <lineage>
        <taxon>Bacteria</taxon>
        <taxon>Pseudomonadati</taxon>
        <taxon>Pseudomonadota</taxon>
        <taxon>Gammaproteobacteria</taxon>
        <taxon>Pseudomonadales</taxon>
        <taxon>Pseudomonadaceae</taxon>
        <taxon>Pseudomonas</taxon>
    </lineage>
</organism>